<gene>
    <name evidence="6" type="ORF">GJ744_009716</name>
</gene>
<evidence type="ECO:0000313" key="7">
    <source>
        <dbReference type="Proteomes" id="UP000606974"/>
    </source>
</evidence>
<keyword evidence="3" id="KW-0808">Transferase</keyword>
<dbReference type="InterPro" id="IPR050087">
    <property type="entry name" value="AON_synthase_class-II"/>
</dbReference>
<evidence type="ECO:0000313" key="6">
    <source>
        <dbReference type="EMBL" id="KAF7513295.1"/>
    </source>
</evidence>
<evidence type="ECO:0000259" key="5">
    <source>
        <dbReference type="Pfam" id="PF00155"/>
    </source>
</evidence>
<dbReference type="InterPro" id="IPR015421">
    <property type="entry name" value="PyrdxlP-dep_Trfase_major"/>
</dbReference>
<dbReference type="PANTHER" id="PTHR13693">
    <property type="entry name" value="CLASS II AMINOTRANSFERASE/8-AMINO-7-OXONONANOATE SYNTHASE"/>
    <property type="match status" value="1"/>
</dbReference>
<dbReference type="Pfam" id="PF00155">
    <property type="entry name" value="Aminotran_1_2"/>
    <property type="match status" value="1"/>
</dbReference>
<dbReference type="InterPro" id="IPR004839">
    <property type="entry name" value="Aminotransferase_I/II_large"/>
</dbReference>
<organism evidence="6 7">
    <name type="scientific">Endocarpon pusillum</name>
    <dbReference type="NCBI Taxonomy" id="364733"/>
    <lineage>
        <taxon>Eukaryota</taxon>
        <taxon>Fungi</taxon>
        <taxon>Dikarya</taxon>
        <taxon>Ascomycota</taxon>
        <taxon>Pezizomycotina</taxon>
        <taxon>Eurotiomycetes</taxon>
        <taxon>Chaetothyriomycetidae</taxon>
        <taxon>Verrucariales</taxon>
        <taxon>Verrucariaceae</taxon>
        <taxon>Endocarpon</taxon>
    </lineage>
</organism>
<dbReference type="GO" id="GO:0016740">
    <property type="term" value="F:transferase activity"/>
    <property type="evidence" value="ECO:0007669"/>
    <property type="project" value="UniProtKB-KW"/>
</dbReference>
<dbReference type="GO" id="GO:0009102">
    <property type="term" value="P:biotin biosynthetic process"/>
    <property type="evidence" value="ECO:0007669"/>
    <property type="project" value="TreeGrafter"/>
</dbReference>
<dbReference type="InterPro" id="IPR015422">
    <property type="entry name" value="PyrdxlP-dep_Trfase_small"/>
</dbReference>
<dbReference type="InterPro" id="IPR015424">
    <property type="entry name" value="PyrdxlP-dep_Trfase"/>
</dbReference>
<dbReference type="SUPFAM" id="SSF53383">
    <property type="entry name" value="PLP-dependent transferases"/>
    <property type="match status" value="1"/>
</dbReference>
<dbReference type="OrthoDB" id="2382073at2759"/>
<keyword evidence="7" id="KW-1185">Reference proteome</keyword>
<evidence type="ECO:0000256" key="3">
    <source>
        <dbReference type="ARBA" id="ARBA00022679"/>
    </source>
</evidence>
<dbReference type="GO" id="GO:0030170">
    <property type="term" value="F:pyridoxal phosphate binding"/>
    <property type="evidence" value="ECO:0007669"/>
    <property type="project" value="InterPro"/>
</dbReference>
<feature type="domain" description="Aminotransferase class I/classII large" evidence="5">
    <location>
        <begin position="99"/>
        <end position="431"/>
    </location>
</feature>
<name>A0A8H7E9B7_9EURO</name>
<accession>A0A8H7E9B7</accession>
<reference evidence="6" key="1">
    <citation type="submission" date="2020-02" db="EMBL/GenBank/DDBJ databases">
        <authorList>
            <person name="Palmer J.M."/>
        </authorList>
    </citation>
    <scope>NUCLEOTIDE SEQUENCE</scope>
    <source>
        <strain evidence="6">EPUS1.4</strain>
        <tissue evidence="6">Thallus</tissue>
    </source>
</reference>
<comment type="similarity">
    <text evidence="2">Belongs to the class-II pyridoxal-phosphate-dependent aminotransferase family. BioF subfamily.</text>
</comment>
<keyword evidence="4" id="KW-0663">Pyridoxal phosphate</keyword>
<evidence type="ECO:0000256" key="4">
    <source>
        <dbReference type="ARBA" id="ARBA00022898"/>
    </source>
</evidence>
<dbReference type="EMBL" id="JAACFV010000006">
    <property type="protein sequence ID" value="KAF7513295.1"/>
    <property type="molecule type" value="Genomic_DNA"/>
</dbReference>
<evidence type="ECO:0000256" key="2">
    <source>
        <dbReference type="ARBA" id="ARBA00010008"/>
    </source>
</evidence>
<dbReference type="Gene3D" id="3.40.640.10">
    <property type="entry name" value="Type I PLP-dependent aspartate aminotransferase-like (Major domain)"/>
    <property type="match status" value="1"/>
</dbReference>
<evidence type="ECO:0000256" key="1">
    <source>
        <dbReference type="ARBA" id="ARBA00001933"/>
    </source>
</evidence>
<comment type="cofactor">
    <cofactor evidence="1">
        <name>pyridoxal 5'-phosphate</name>
        <dbReference type="ChEBI" id="CHEBI:597326"/>
    </cofactor>
</comment>
<proteinExistence type="inferred from homology"/>
<dbReference type="AlphaFoldDB" id="A0A8H7E9B7"/>
<dbReference type="Proteomes" id="UP000606974">
    <property type="component" value="Unassembled WGS sequence"/>
</dbReference>
<protein>
    <recommendedName>
        <fullName evidence="5">Aminotransferase class I/classII large domain-containing protein</fullName>
    </recommendedName>
</protein>
<sequence>MAASMLAEWIKSQQLRGPAAKGATTFHRNLEEALDVRRRGHGLYALKKSLWRNGAAVDFNSSDALSLGASGRLRAEFNKELERYPDLPPGPTSSRIMDGNYEYLEMVEEEIARFHEAETALFLGSGYDANVAVFCAIPRPGDAILYDELIHASAHDGIQQSQVACRIPFHHNDVEAFRDALESIVHSQPLIRQGKRCVIVAVESVYSMDGDICPLQDLIDAVKEIMPVGSTQFYVDEAHATGVLGPRGGGLVHELGVEKEVAIRLHTFGKALASTGAVVLGSKTVKSALINFARGIIFTTAPGFPTVAAVRSAYTLMATGQTMQAQETIQVVVRYFFEAIASNPTWQEAENHGILSVPLSYNWKQKPFVSHIVPICTRPQYSYWLVFHLAFRKLSTYPLEYPVIPKGQSRVRLTFHSHNTKEQIDELISAICNWAQEMMEIELGQGEINRIPKAARQVYSLMNSDNMIE</sequence>
<dbReference type="Gene3D" id="3.90.1150.10">
    <property type="entry name" value="Aspartate Aminotransferase, domain 1"/>
    <property type="match status" value="1"/>
</dbReference>
<dbReference type="PANTHER" id="PTHR13693:SF77">
    <property type="entry name" value="8-AMINO-7-OXONONANOATE SYNTHASE"/>
    <property type="match status" value="1"/>
</dbReference>
<comment type="caution">
    <text evidence="6">The sequence shown here is derived from an EMBL/GenBank/DDBJ whole genome shotgun (WGS) entry which is preliminary data.</text>
</comment>